<reference evidence="1" key="1">
    <citation type="submission" date="2020-09" db="EMBL/GenBank/DDBJ databases">
        <title>Genome-Enabled Discovery of Anthraquinone Biosynthesis in Senna tora.</title>
        <authorList>
            <person name="Kang S.-H."/>
            <person name="Pandey R.P."/>
            <person name="Lee C.-M."/>
            <person name="Sim J.-S."/>
            <person name="Jeong J.-T."/>
            <person name="Choi B.-S."/>
            <person name="Jung M."/>
            <person name="Ginzburg D."/>
            <person name="Zhao K."/>
            <person name="Won S.Y."/>
            <person name="Oh T.-J."/>
            <person name="Yu Y."/>
            <person name="Kim N.-H."/>
            <person name="Lee O.R."/>
            <person name="Lee T.-H."/>
            <person name="Bashyal P."/>
            <person name="Kim T.-S."/>
            <person name="Lee W.-H."/>
            <person name="Kawkins C."/>
            <person name="Kim C.-K."/>
            <person name="Kim J.S."/>
            <person name="Ahn B.O."/>
            <person name="Rhee S.Y."/>
            <person name="Sohng J.K."/>
        </authorList>
    </citation>
    <scope>NUCLEOTIDE SEQUENCE</scope>
    <source>
        <tissue evidence="1">Leaf</tissue>
    </source>
</reference>
<proteinExistence type="predicted"/>
<organism evidence="1 2">
    <name type="scientific">Senna tora</name>
    <dbReference type="NCBI Taxonomy" id="362788"/>
    <lineage>
        <taxon>Eukaryota</taxon>
        <taxon>Viridiplantae</taxon>
        <taxon>Streptophyta</taxon>
        <taxon>Embryophyta</taxon>
        <taxon>Tracheophyta</taxon>
        <taxon>Spermatophyta</taxon>
        <taxon>Magnoliopsida</taxon>
        <taxon>eudicotyledons</taxon>
        <taxon>Gunneridae</taxon>
        <taxon>Pentapetalae</taxon>
        <taxon>rosids</taxon>
        <taxon>fabids</taxon>
        <taxon>Fabales</taxon>
        <taxon>Fabaceae</taxon>
        <taxon>Caesalpinioideae</taxon>
        <taxon>Cassia clade</taxon>
        <taxon>Senna</taxon>
    </lineage>
</organism>
<dbReference type="Proteomes" id="UP000634136">
    <property type="component" value="Unassembled WGS sequence"/>
</dbReference>
<dbReference type="EMBL" id="JAAIUW010000011">
    <property type="protein sequence ID" value="KAF7810711.1"/>
    <property type="molecule type" value="Genomic_DNA"/>
</dbReference>
<evidence type="ECO:0000313" key="2">
    <source>
        <dbReference type="Proteomes" id="UP000634136"/>
    </source>
</evidence>
<protein>
    <submittedName>
        <fullName evidence="1">Uncharacterized protein</fullName>
    </submittedName>
</protein>
<accession>A0A834W9N1</accession>
<evidence type="ECO:0000313" key="1">
    <source>
        <dbReference type="EMBL" id="KAF7810711.1"/>
    </source>
</evidence>
<gene>
    <name evidence="1" type="ORF">G2W53_037454</name>
</gene>
<sequence>MGGGLEGGVVMGWKEIGVWVERERRDGFGGGSGFGVGWGMVWWGFGCCERGKGTVLGRVVGVRFWDWKGGWGHGGLWVGSVLGWGGRLGLWSRFWDGRGRWFGFGVEEGGGSVLVAEKGMERSMVWWGCYGGVAMEVETHPLAAGKSEAS</sequence>
<name>A0A834W9N1_9FABA</name>
<comment type="caution">
    <text evidence="1">The sequence shown here is derived from an EMBL/GenBank/DDBJ whole genome shotgun (WGS) entry which is preliminary data.</text>
</comment>
<keyword evidence="2" id="KW-1185">Reference proteome</keyword>
<dbReference type="AlphaFoldDB" id="A0A834W9N1"/>